<feature type="active site" description="Proton donor/acceptor" evidence="7">
    <location>
        <position position="190"/>
    </location>
</feature>
<dbReference type="Pfam" id="PF01343">
    <property type="entry name" value="Peptidase_S49"/>
    <property type="match status" value="2"/>
</dbReference>
<dbReference type="InterPro" id="IPR004634">
    <property type="entry name" value="Pept_S49_pIV"/>
</dbReference>
<keyword evidence="3" id="KW-0645">Protease</keyword>
<evidence type="ECO:0000256" key="3">
    <source>
        <dbReference type="ARBA" id="ARBA00022670"/>
    </source>
</evidence>
<reference evidence="10 11" key="2">
    <citation type="submission" date="2018-05" db="EMBL/GenBank/DDBJ databases">
        <title>Algibacter marinivivus sp. nov., isolated from sample around a algae.</title>
        <authorList>
            <person name="Zhong X."/>
        </authorList>
    </citation>
    <scope>NUCLEOTIDE SEQUENCE [LARGE SCALE GENOMIC DNA]</scope>
    <source>
        <strain evidence="10 11">ZY111</strain>
    </source>
</reference>
<dbReference type="RefSeq" id="WP_109352843.1">
    <property type="nucleotide sequence ID" value="NZ_QFRI01000002.1"/>
</dbReference>
<protein>
    <submittedName>
        <fullName evidence="10">Signal peptide peptidase SppA</fullName>
    </submittedName>
</protein>
<comment type="subcellular location">
    <subcellularLocation>
        <location evidence="1">Membrane</location>
    </subcellularLocation>
</comment>
<evidence type="ECO:0000256" key="5">
    <source>
        <dbReference type="ARBA" id="ARBA00022825"/>
    </source>
</evidence>
<name>A0A2U2X3W3_9FLAO</name>
<organism evidence="10 11">
    <name type="scientific">Algibacter marinivivus</name>
    <dbReference type="NCBI Taxonomy" id="2100723"/>
    <lineage>
        <taxon>Bacteria</taxon>
        <taxon>Pseudomonadati</taxon>
        <taxon>Bacteroidota</taxon>
        <taxon>Flavobacteriia</taxon>
        <taxon>Flavobacteriales</taxon>
        <taxon>Flavobacteriaceae</taxon>
        <taxon>Algibacter</taxon>
    </lineage>
</organism>
<dbReference type="OrthoDB" id="9764363at2"/>
<feature type="transmembrane region" description="Helical" evidence="8">
    <location>
        <begin position="7"/>
        <end position="32"/>
    </location>
</feature>
<accession>A0A2U2X3W3</accession>
<feature type="domain" description="Peptidase S49" evidence="9">
    <location>
        <begin position="122"/>
        <end position="274"/>
    </location>
</feature>
<evidence type="ECO:0000313" key="11">
    <source>
        <dbReference type="Proteomes" id="UP000245375"/>
    </source>
</evidence>
<dbReference type="InterPro" id="IPR047272">
    <property type="entry name" value="S49_SppA_C"/>
</dbReference>
<comment type="similarity">
    <text evidence="2">Belongs to the peptidase S49 family.</text>
</comment>
<evidence type="ECO:0000256" key="2">
    <source>
        <dbReference type="ARBA" id="ARBA00008683"/>
    </source>
</evidence>
<dbReference type="NCBIfam" id="TIGR00705">
    <property type="entry name" value="SppA_67K"/>
    <property type="match status" value="1"/>
</dbReference>
<dbReference type="GO" id="GO:0006465">
    <property type="term" value="P:signal peptide processing"/>
    <property type="evidence" value="ECO:0007669"/>
    <property type="project" value="InterPro"/>
</dbReference>
<evidence type="ECO:0000313" key="10">
    <source>
        <dbReference type="EMBL" id="PWH82476.1"/>
    </source>
</evidence>
<dbReference type="InterPro" id="IPR004635">
    <property type="entry name" value="Pept_S49_SppA"/>
</dbReference>
<dbReference type="InterPro" id="IPR002142">
    <property type="entry name" value="Peptidase_S49"/>
</dbReference>
<dbReference type="GO" id="GO:0008236">
    <property type="term" value="F:serine-type peptidase activity"/>
    <property type="evidence" value="ECO:0007669"/>
    <property type="project" value="UniProtKB-KW"/>
</dbReference>
<dbReference type="SUPFAM" id="SSF52096">
    <property type="entry name" value="ClpP/crotonase"/>
    <property type="match status" value="2"/>
</dbReference>
<evidence type="ECO:0000259" key="9">
    <source>
        <dbReference type="Pfam" id="PF01343"/>
    </source>
</evidence>
<keyword evidence="5" id="KW-0720">Serine protease</keyword>
<feature type="active site" description="Nucleophile" evidence="7">
    <location>
        <position position="385"/>
    </location>
</feature>
<evidence type="ECO:0000256" key="4">
    <source>
        <dbReference type="ARBA" id="ARBA00022801"/>
    </source>
</evidence>
<dbReference type="InterPro" id="IPR029045">
    <property type="entry name" value="ClpP/crotonase-like_dom_sf"/>
</dbReference>
<dbReference type="PANTHER" id="PTHR33209:SF1">
    <property type="entry name" value="PEPTIDASE S49 DOMAIN-CONTAINING PROTEIN"/>
    <property type="match status" value="1"/>
</dbReference>
<dbReference type="PIRSF" id="PIRSF001217">
    <property type="entry name" value="Protease_4_SppA"/>
    <property type="match status" value="1"/>
</dbReference>
<keyword evidence="11" id="KW-1185">Reference proteome</keyword>
<keyword evidence="4" id="KW-0378">Hydrolase</keyword>
<dbReference type="CDD" id="cd07018">
    <property type="entry name" value="S49_SppA_67K_type"/>
    <property type="match status" value="1"/>
</dbReference>
<dbReference type="Gene3D" id="3.90.226.10">
    <property type="entry name" value="2-enoyl-CoA Hydratase, Chain A, domain 1"/>
    <property type="match status" value="2"/>
</dbReference>
<dbReference type="InterPro" id="IPR047217">
    <property type="entry name" value="S49_SppA_67K_type_N"/>
</dbReference>
<dbReference type="Proteomes" id="UP000245375">
    <property type="component" value="Unassembled WGS sequence"/>
</dbReference>
<dbReference type="CDD" id="cd07023">
    <property type="entry name" value="S49_Sppa_N_C"/>
    <property type="match status" value="1"/>
</dbReference>
<dbReference type="PANTHER" id="PTHR33209">
    <property type="entry name" value="PROTEASE 4"/>
    <property type="match status" value="1"/>
</dbReference>
<dbReference type="GO" id="GO:0016020">
    <property type="term" value="C:membrane"/>
    <property type="evidence" value="ECO:0007669"/>
    <property type="project" value="UniProtKB-SubCell"/>
</dbReference>
<evidence type="ECO:0000256" key="1">
    <source>
        <dbReference type="ARBA" id="ARBA00004370"/>
    </source>
</evidence>
<dbReference type="NCBIfam" id="TIGR00706">
    <property type="entry name" value="SppA_dom"/>
    <property type="match status" value="1"/>
</dbReference>
<keyword evidence="8" id="KW-0812">Transmembrane</keyword>
<keyword evidence="8" id="KW-1133">Transmembrane helix</keyword>
<evidence type="ECO:0000256" key="6">
    <source>
        <dbReference type="ARBA" id="ARBA00023136"/>
    </source>
</evidence>
<dbReference type="EMBL" id="QFRI01000002">
    <property type="protein sequence ID" value="PWH82476.1"/>
    <property type="molecule type" value="Genomic_DNA"/>
</dbReference>
<evidence type="ECO:0000256" key="8">
    <source>
        <dbReference type="SAM" id="Phobius"/>
    </source>
</evidence>
<reference evidence="11" key="1">
    <citation type="submission" date="2018-05" db="EMBL/GenBank/DDBJ databases">
        <title>Algibacter marinivivus sp. nov., isolated from sample around a algae.</title>
        <authorList>
            <person name="Lu D."/>
        </authorList>
    </citation>
    <scope>NUCLEOTIDE SEQUENCE [LARGE SCALE GENOMIC DNA]</scope>
    <source>
        <strain evidence="11">ZY111</strain>
    </source>
</reference>
<feature type="domain" description="Peptidase S49" evidence="9">
    <location>
        <begin position="369"/>
        <end position="519"/>
    </location>
</feature>
<keyword evidence="6 8" id="KW-0472">Membrane</keyword>
<dbReference type="AlphaFoldDB" id="A0A2U2X3W3"/>
<gene>
    <name evidence="10" type="primary">sppA</name>
    <name evidence="10" type="ORF">DIS18_09490</name>
</gene>
<proteinExistence type="inferred from homology"/>
<evidence type="ECO:0000256" key="7">
    <source>
        <dbReference type="PIRSR" id="PIRSR001217-1"/>
    </source>
</evidence>
<comment type="caution">
    <text evidence="10">The sequence shown here is derived from an EMBL/GenBank/DDBJ whole genome shotgun (WGS) entry which is preliminary data.</text>
</comment>
<sequence>MSFIKRVFSTVIGIFVFLIICFFGLIFLGALLGSDSDEVVNVKSNSVLELTLDFPIKDYAGKTEFSDYPFLNENKKNGLFNIIDAIHYAASDSKIKGISIDNNFINAGLSQTKALRGALLKFKESGKFVVAYGDIYTQKDYYLSSVADTIYLNPVGMMEFKGLYSERLYFKDFQEKTGLKMEVIRLGKYKSAVEPFIDNEMSDNNREQISVYLNSLWNEMKQDISKSRTIPLDKLNVIADSLLGRTPDLAFNSNLIDKVGYHDEYVGGMKHAIGVDSKKDLNTVKIADYSEYAAKKIGSFKKDRIAVIYAEGDIIYGEGDENTVGQGSMNKSLQKARNDDKIKAVVLRINSPGGSALASELIWREIELTKKVKPVIVSMGDLAASGGYYIASNADKIIAEPTTITGSIGVFGMLPNGKEFADNMGVNAEQVVTNQNAVTYSFFEPLNDRQRKYIKEGILDIYELFSTRVSQGRKLTREQVEDIAQGRVWTGADAVKIGLVDELGGLDLALKYAAEAAEIEEYSIREFPIFEEDDLTKALINQFLNNSKTKETILIEELGVENYKILKEIKAMSQKKGVQLLFPFSTEIK</sequence>
<dbReference type="Gene3D" id="6.20.330.10">
    <property type="match status" value="1"/>
</dbReference>